<name>A0A7W5VJB6_9ACTN</name>
<dbReference type="AlphaFoldDB" id="A0A7W5VJB6"/>
<evidence type="ECO:0000313" key="1">
    <source>
        <dbReference type="EMBL" id="MBB3728897.1"/>
    </source>
</evidence>
<comment type="caution">
    <text evidence="1">The sequence shown here is derived from an EMBL/GenBank/DDBJ whole genome shotgun (WGS) entry which is preliminary data.</text>
</comment>
<keyword evidence="2" id="KW-1185">Reference proteome</keyword>
<proteinExistence type="predicted"/>
<sequence length="49" mass="5211">MEQITARMPSAEEVKKLAVPTSLLAVFGAVRDASGRPLVVVEVLAYPIS</sequence>
<accession>A0A7W5VJB6</accession>
<dbReference type="EMBL" id="JACIBV010000001">
    <property type="protein sequence ID" value="MBB3728897.1"/>
    <property type="molecule type" value="Genomic_DNA"/>
</dbReference>
<protein>
    <submittedName>
        <fullName evidence="1">Uncharacterized protein</fullName>
    </submittedName>
</protein>
<evidence type="ECO:0000313" key="2">
    <source>
        <dbReference type="Proteomes" id="UP000579945"/>
    </source>
</evidence>
<gene>
    <name evidence="1" type="ORF">FHR33_004757</name>
</gene>
<dbReference type="Proteomes" id="UP000579945">
    <property type="component" value="Unassembled WGS sequence"/>
</dbReference>
<dbReference type="GeneID" id="95391107"/>
<dbReference type="RefSeq" id="WP_183651421.1">
    <property type="nucleotide sequence ID" value="NZ_BAAAXX010000081.1"/>
</dbReference>
<reference evidence="1 2" key="1">
    <citation type="submission" date="2020-08" db="EMBL/GenBank/DDBJ databases">
        <title>Sequencing the genomes of 1000 actinobacteria strains.</title>
        <authorList>
            <person name="Klenk H.-P."/>
        </authorList>
    </citation>
    <scope>NUCLEOTIDE SEQUENCE [LARGE SCALE GENOMIC DNA]</scope>
    <source>
        <strain evidence="1 2">DSM 44320</strain>
    </source>
</reference>
<organism evidence="1 2">
    <name type="scientific">Nonomuraea dietziae</name>
    <dbReference type="NCBI Taxonomy" id="65515"/>
    <lineage>
        <taxon>Bacteria</taxon>
        <taxon>Bacillati</taxon>
        <taxon>Actinomycetota</taxon>
        <taxon>Actinomycetes</taxon>
        <taxon>Streptosporangiales</taxon>
        <taxon>Streptosporangiaceae</taxon>
        <taxon>Nonomuraea</taxon>
    </lineage>
</organism>